<dbReference type="PROSITE" id="PS00162">
    <property type="entry name" value="ALPHA_CA_1"/>
    <property type="match status" value="1"/>
</dbReference>
<proteinExistence type="inferred from homology"/>
<reference evidence="10" key="2">
    <citation type="submission" date="2015-02" db="UniProtKB">
        <authorList>
            <consortium name="EnsemblMetazoa"/>
        </authorList>
    </citation>
    <scope>IDENTIFICATION</scope>
</reference>
<dbReference type="HOGENOM" id="CLU_039326_2_1_1"/>
<dbReference type="PROSITE" id="PS51144">
    <property type="entry name" value="ALPHA_CA_2"/>
    <property type="match status" value="1"/>
</dbReference>
<dbReference type="SMART" id="SM01057">
    <property type="entry name" value="Carb_anhydrase"/>
    <property type="match status" value="1"/>
</dbReference>
<dbReference type="EnsemblMetazoa" id="SMAR003986-RA">
    <property type="protein sequence ID" value="SMAR003986-PA"/>
    <property type="gene ID" value="SMAR003986"/>
</dbReference>
<accession>T1ISC0</accession>
<comment type="cofactor">
    <cofactor evidence="1 8">
        <name>Zn(2+)</name>
        <dbReference type="ChEBI" id="CHEBI:29105"/>
    </cofactor>
</comment>
<evidence type="ECO:0000256" key="2">
    <source>
        <dbReference type="ARBA" id="ARBA00010718"/>
    </source>
</evidence>
<keyword evidence="6 8" id="KW-0456">Lyase</keyword>
<dbReference type="GO" id="GO:0008270">
    <property type="term" value="F:zinc ion binding"/>
    <property type="evidence" value="ECO:0007669"/>
    <property type="project" value="UniProtKB-UniRule"/>
</dbReference>
<dbReference type="SUPFAM" id="SSF51069">
    <property type="entry name" value="Carbonic anhydrase"/>
    <property type="match status" value="1"/>
</dbReference>
<evidence type="ECO:0000256" key="4">
    <source>
        <dbReference type="ARBA" id="ARBA00022723"/>
    </source>
</evidence>
<evidence type="ECO:0000313" key="10">
    <source>
        <dbReference type="EnsemblMetazoa" id="SMAR003986-PA"/>
    </source>
</evidence>
<dbReference type="PANTHER" id="PTHR18952">
    <property type="entry name" value="CARBONIC ANHYDRASE"/>
    <property type="match status" value="1"/>
</dbReference>
<evidence type="ECO:0000256" key="7">
    <source>
        <dbReference type="ARBA" id="ARBA00048348"/>
    </source>
</evidence>
<evidence type="ECO:0000256" key="5">
    <source>
        <dbReference type="ARBA" id="ARBA00022833"/>
    </source>
</evidence>
<sequence>MTTWGYTKGNGPHTWLETFPAAKGNLQSPIDISTADCINASDDDQPLKIRLSFSKIRNVVNTGYGFRVDVDSEDSELSGGPLQNKYRVEQFHFHWGRDDKTGSEHTIDGVAFPSEVHLVHWNAEKYASFSEAASKDDGLAVLGVLIQVGEKHEEMSKLIDLLPNIRFKGDKTSFDGEFDLSTLLPDMREYWTYPGSLTTPPCSENVAWIVFKQPIEFSSDQLTVFRDLCSYCECDQCPDDEFGGQIVDNFRPPLPIGDRVVRECKF</sequence>
<protein>
    <recommendedName>
        <fullName evidence="3 8">Carbonic anhydrase</fullName>
        <ecNumber evidence="3 8">4.2.1.1</ecNumber>
    </recommendedName>
</protein>
<dbReference type="InterPro" id="IPR001148">
    <property type="entry name" value="CA_dom"/>
</dbReference>
<comment type="catalytic activity">
    <reaction evidence="7 8">
        <text>hydrogencarbonate + H(+) = CO2 + H2O</text>
        <dbReference type="Rhea" id="RHEA:10748"/>
        <dbReference type="ChEBI" id="CHEBI:15377"/>
        <dbReference type="ChEBI" id="CHEBI:15378"/>
        <dbReference type="ChEBI" id="CHEBI:16526"/>
        <dbReference type="ChEBI" id="CHEBI:17544"/>
        <dbReference type="EC" id="4.2.1.1"/>
    </reaction>
</comment>
<dbReference type="PANTHER" id="PTHR18952:SF141">
    <property type="entry name" value="CARBONIC ANHYDRASE"/>
    <property type="match status" value="1"/>
</dbReference>
<organism evidence="10 11">
    <name type="scientific">Strigamia maritima</name>
    <name type="common">European centipede</name>
    <name type="synonym">Geophilus maritimus</name>
    <dbReference type="NCBI Taxonomy" id="126957"/>
    <lineage>
        <taxon>Eukaryota</taxon>
        <taxon>Metazoa</taxon>
        <taxon>Ecdysozoa</taxon>
        <taxon>Arthropoda</taxon>
        <taxon>Myriapoda</taxon>
        <taxon>Chilopoda</taxon>
        <taxon>Pleurostigmophora</taxon>
        <taxon>Geophilomorpha</taxon>
        <taxon>Linotaeniidae</taxon>
        <taxon>Strigamia</taxon>
    </lineage>
</organism>
<name>T1ISC0_STRMM</name>
<dbReference type="STRING" id="126957.T1ISC0"/>
<dbReference type="Pfam" id="PF00194">
    <property type="entry name" value="Carb_anhydrase"/>
    <property type="match status" value="1"/>
</dbReference>
<feature type="domain" description="Alpha-carbonic anhydrase" evidence="9">
    <location>
        <begin position="2"/>
        <end position="265"/>
    </location>
</feature>
<dbReference type="InterPro" id="IPR018338">
    <property type="entry name" value="Carbonic_anhydrase_a-class_CS"/>
</dbReference>
<dbReference type="eggNOG" id="KOG0382">
    <property type="taxonomic scope" value="Eukaryota"/>
</dbReference>
<dbReference type="EC" id="4.2.1.1" evidence="3 8"/>
<evidence type="ECO:0000256" key="8">
    <source>
        <dbReference type="RuleBase" id="RU367011"/>
    </source>
</evidence>
<dbReference type="OMA" id="RIMCETH"/>
<keyword evidence="4 8" id="KW-0479">Metal-binding</keyword>
<reference evidence="11" key="1">
    <citation type="submission" date="2011-05" db="EMBL/GenBank/DDBJ databases">
        <authorList>
            <person name="Richards S.R."/>
            <person name="Qu J."/>
            <person name="Jiang H."/>
            <person name="Jhangiani S.N."/>
            <person name="Agravi P."/>
            <person name="Goodspeed R."/>
            <person name="Gross S."/>
            <person name="Mandapat C."/>
            <person name="Jackson L."/>
            <person name="Mathew T."/>
            <person name="Pu L."/>
            <person name="Thornton R."/>
            <person name="Saada N."/>
            <person name="Wilczek-Boney K.B."/>
            <person name="Lee S."/>
            <person name="Kovar C."/>
            <person name="Wu Y."/>
            <person name="Scherer S.E."/>
            <person name="Worley K.C."/>
            <person name="Muzny D.M."/>
            <person name="Gibbs R."/>
        </authorList>
    </citation>
    <scope>NUCLEOTIDE SEQUENCE</scope>
    <source>
        <strain evidence="11">Brora</strain>
    </source>
</reference>
<comment type="similarity">
    <text evidence="2 8">Belongs to the alpha-carbonic anhydrase family.</text>
</comment>
<dbReference type="AlphaFoldDB" id="T1ISC0"/>
<dbReference type="PhylomeDB" id="T1ISC0"/>
<dbReference type="InterPro" id="IPR036398">
    <property type="entry name" value="CA_dom_sf"/>
</dbReference>
<keyword evidence="11" id="KW-1185">Reference proteome</keyword>
<dbReference type="EMBL" id="JH431429">
    <property type="status" value="NOT_ANNOTATED_CDS"/>
    <property type="molecule type" value="Genomic_DNA"/>
</dbReference>
<dbReference type="GO" id="GO:0004089">
    <property type="term" value="F:carbonate dehydratase activity"/>
    <property type="evidence" value="ECO:0007669"/>
    <property type="project" value="UniProtKB-UniRule"/>
</dbReference>
<dbReference type="GO" id="GO:0005737">
    <property type="term" value="C:cytoplasm"/>
    <property type="evidence" value="ECO:0007669"/>
    <property type="project" value="TreeGrafter"/>
</dbReference>
<evidence type="ECO:0000256" key="3">
    <source>
        <dbReference type="ARBA" id="ARBA00012925"/>
    </source>
</evidence>
<dbReference type="Gene3D" id="3.10.200.10">
    <property type="entry name" value="Alpha carbonic anhydrase"/>
    <property type="match status" value="1"/>
</dbReference>
<evidence type="ECO:0000256" key="1">
    <source>
        <dbReference type="ARBA" id="ARBA00001947"/>
    </source>
</evidence>
<dbReference type="Proteomes" id="UP000014500">
    <property type="component" value="Unassembled WGS sequence"/>
</dbReference>
<keyword evidence="5 8" id="KW-0862">Zinc</keyword>
<evidence type="ECO:0000259" key="9">
    <source>
        <dbReference type="PROSITE" id="PS51144"/>
    </source>
</evidence>
<dbReference type="InterPro" id="IPR023561">
    <property type="entry name" value="Carbonic_anhydrase_a-class"/>
</dbReference>
<evidence type="ECO:0000256" key="6">
    <source>
        <dbReference type="ARBA" id="ARBA00023239"/>
    </source>
</evidence>
<comment type="function">
    <text evidence="8">Reversible hydration of carbon dioxide.</text>
</comment>
<evidence type="ECO:0000313" key="11">
    <source>
        <dbReference type="Proteomes" id="UP000014500"/>
    </source>
</evidence>